<organism evidence="2 3">
    <name type="scientific">Armillaria solidipes</name>
    <dbReference type="NCBI Taxonomy" id="1076256"/>
    <lineage>
        <taxon>Eukaryota</taxon>
        <taxon>Fungi</taxon>
        <taxon>Dikarya</taxon>
        <taxon>Basidiomycota</taxon>
        <taxon>Agaricomycotina</taxon>
        <taxon>Agaricomycetes</taxon>
        <taxon>Agaricomycetidae</taxon>
        <taxon>Agaricales</taxon>
        <taxon>Marasmiineae</taxon>
        <taxon>Physalacriaceae</taxon>
        <taxon>Armillaria</taxon>
    </lineage>
</organism>
<feature type="compositionally biased region" description="Acidic residues" evidence="1">
    <location>
        <begin position="133"/>
        <end position="152"/>
    </location>
</feature>
<feature type="compositionally biased region" description="Basic residues" evidence="1">
    <location>
        <begin position="81"/>
        <end position="90"/>
    </location>
</feature>
<dbReference type="EMBL" id="KZ293525">
    <property type="protein sequence ID" value="PBK58765.1"/>
    <property type="molecule type" value="Genomic_DNA"/>
</dbReference>
<name>A0A2H3AIL9_9AGAR</name>
<dbReference type="AlphaFoldDB" id="A0A2H3AIL9"/>
<keyword evidence="3" id="KW-1185">Reference proteome</keyword>
<gene>
    <name evidence="2" type="ORF">ARMSODRAFT_1028002</name>
</gene>
<evidence type="ECO:0000313" key="3">
    <source>
        <dbReference type="Proteomes" id="UP000218334"/>
    </source>
</evidence>
<evidence type="ECO:0000256" key="1">
    <source>
        <dbReference type="SAM" id="MobiDB-lite"/>
    </source>
</evidence>
<sequence length="171" mass="18114">MISVTVRASTSVTANAPCFPSTTITTSISSLLIVPSTAQIKLRSTNGSKPKNTTVKPKSTMTMPTKPAMKPVIQQAPQKRSVARKRRHRIISGGSEVESEDDAAPVSKKGRMDQQRGKGKKTGAQKTPPPPVSEEDNIEEDCTEEDVGDDVDGTAGGQGRKGKSGDEVIPT</sequence>
<proteinExistence type="predicted"/>
<evidence type="ECO:0000313" key="2">
    <source>
        <dbReference type="EMBL" id="PBK58765.1"/>
    </source>
</evidence>
<reference evidence="3" key="1">
    <citation type="journal article" date="2017" name="Nat. Ecol. Evol.">
        <title>Genome expansion and lineage-specific genetic innovations in the forest pathogenic fungi Armillaria.</title>
        <authorList>
            <person name="Sipos G."/>
            <person name="Prasanna A.N."/>
            <person name="Walter M.C."/>
            <person name="O'Connor E."/>
            <person name="Balint B."/>
            <person name="Krizsan K."/>
            <person name="Kiss B."/>
            <person name="Hess J."/>
            <person name="Varga T."/>
            <person name="Slot J."/>
            <person name="Riley R."/>
            <person name="Boka B."/>
            <person name="Rigling D."/>
            <person name="Barry K."/>
            <person name="Lee J."/>
            <person name="Mihaltcheva S."/>
            <person name="LaButti K."/>
            <person name="Lipzen A."/>
            <person name="Waldron R."/>
            <person name="Moloney N.M."/>
            <person name="Sperisen C."/>
            <person name="Kredics L."/>
            <person name="Vagvoelgyi C."/>
            <person name="Patrignani A."/>
            <person name="Fitzpatrick D."/>
            <person name="Nagy I."/>
            <person name="Doyle S."/>
            <person name="Anderson J.B."/>
            <person name="Grigoriev I.V."/>
            <person name="Gueldener U."/>
            <person name="Muensterkoetter M."/>
            <person name="Nagy L.G."/>
        </authorList>
    </citation>
    <scope>NUCLEOTIDE SEQUENCE [LARGE SCALE GENOMIC DNA]</scope>
    <source>
        <strain evidence="3">28-4</strain>
    </source>
</reference>
<feature type="compositionally biased region" description="Polar residues" evidence="1">
    <location>
        <begin position="43"/>
        <end position="63"/>
    </location>
</feature>
<feature type="region of interest" description="Disordered" evidence="1">
    <location>
        <begin position="43"/>
        <end position="171"/>
    </location>
</feature>
<accession>A0A2H3AIL9</accession>
<dbReference type="Proteomes" id="UP000218334">
    <property type="component" value="Unassembled WGS sequence"/>
</dbReference>
<protein>
    <submittedName>
        <fullName evidence="2">Uncharacterized protein</fullName>
    </submittedName>
</protein>